<name>A0A3S9HMK6_9BURK</name>
<reference evidence="2 3" key="1">
    <citation type="journal article" date="2011" name="Int. J. Syst. Evol. Microbiol.">
        <title>Description of Undibacterium oligocarboniphilum sp. nov., isolated from purified water, and Undibacterium pigrum strain CCUG 49012 as the type strain of Undibacterium parvum sp. nov., and emended descriptions of the genus Undibacterium and the species Undibacterium pigrum.</title>
        <authorList>
            <person name="Eder W."/>
            <person name="Wanner G."/>
            <person name="Ludwig W."/>
            <person name="Busse H.J."/>
            <person name="Ziemke-Kageler F."/>
            <person name="Lang E."/>
        </authorList>
    </citation>
    <scope>NUCLEOTIDE SEQUENCE [LARGE SCALE GENOMIC DNA]</scope>
    <source>
        <strain evidence="2 3">DSM 23061</strain>
    </source>
</reference>
<gene>
    <name evidence="2" type="ORF">EJN92_15850</name>
</gene>
<dbReference type="EMBL" id="CP034464">
    <property type="protein sequence ID" value="AZP13336.1"/>
    <property type="molecule type" value="Genomic_DNA"/>
</dbReference>
<sequence length="264" mass="30360">MKRIAPLIFSLCFSLIGTPARADTVIKLCYEDSSVYPWITGENKGLVISELHMVERDLNITFEFLRLPWKRCLQEVRLGNIQAAIAASFNKERASWGSYPLNPDASLNQDLRLHTDSFYFYRRIDSPIRWANNTLQNLGTQVIGAQLGYSVAKYLEDSAYPIKYLPNSEDLFKLLEKGLLQIALLQNHEAMKVMRNNPALEKTVVKESEAVKVADQYLLFNTAYYLKEEKLVTSIWQAIARARKSKKYQEEESLMLNEELKAKP</sequence>
<accession>A0A3S9HMK6</accession>
<dbReference type="Gene3D" id="3.40.190.10">
    <property type="entry name" value="Periplasmic binding protein-like II"/>
    <property type="match status" value="2"/>
</dbReference>
<evidence type="ECO:0000313" key="3">
    <source>
        <dbReference type="Proteomes" id="UP000275663"/>
    </source>
</evidence>
<evidence type="ECO:0000313" key="2">
    <source>
        <dbReference type="EMBL" id="AZP13336.1"/>
    </source>
</evidence>
<protein>
    <submittedName>
        <fullName evidence="2">Transporter substrate-binding domain-containing protein</fullName>
    </submittedName>
</protein>
<keyword evidence="1" id="KW-0732">Signal</keyword>
<organism evidence="2 3">
    <name type="scientific">Undibacterium parvum</name>
    <dbReference type="NCBI Taxonomy" id="401471"/>
    <lineage>
        <taxon>Bacteria</taxon>
        <taxon>Pseudomonadati</taxon>
        <taxon>Pseudomonadota</taxon>
        <taxon>Betaproteobacteria</taxon>
        <taxon>Burkholderiales</taxon>
        <taxon>Oxalobacteraceae</taxon>
        <taxon>Undibacterium</taxon>
    </lineage>
</organism>
<keyword evidence="3" id="KW-1185">Reference proteome</keyword>
<feature type="chain" id="PRO_5019000247" evidence="1">
    <location>
        <begin position="23"/>
        <end position="264"/>
    </location>
</feature>
<proteinExistence type="predicted"/>
<dbReference type="SUPFAM" id="SSF53850">
    <property type="entry name" value="Periplasmic binding protein-like II"/>
    <property type="match status" value="1"/>
</dbReference>
<dbReference type="Proteomes" id="UP000275663">
    <property type="component" value="Chromosome"/>
</dbReference>
<dbReference type="OrthoDB" id="9133137at2"/>
<dbReference type="AlphaFoldDB" id="A0A3S9HMK6"/>
<feature type="signal peptide" evidence="1">
    <location>
        <begin position="1"/>
        <end position="22"/>
    </location>
</feature>
<evidence type="ECO:0000256" key="1">
    <source>
        <dbReference type="SAM" id="SignalP"/>
    </source>
</evidence>
<dbReference type="RefSeq" id="WP_126128709.1">
    <property type="nucleotide sequence ID" value="NZ_CP034464.1"/>
</dbReference>
<dbReference type="KEGG" id="upv:EJN92_15850"/>